<keyword evidence="2" id="KW-0812">Transmembrane</keyword>
<feature type="compositionally biased region" description="Acidic residues" evidence="1">
    <location>
        <begin position="79"/>
        <end position="99"/>
    </location>
</feature>
<name>A0A1D6J8P2_MAIZE</name>
<evidence type="ECO:0000256" key="1">
    <source>
        <dbReference type="SAM" id="MobiDB-lite"/>
    </source>
</evidence>
<organism evidence="3">
    <name type="scientific">Zea mays</name>
    <name type="common">Maize</name>
    <dbReference type="NCBI Taxonomy" id="4577"/>
    <lineage>
        <taxon>Eukaryota</taxon>
        <taxon>Viridiplantae</taxon>
        <taxon>Streptophyta</taxon>
        <taxon>Embryophyta</taxon>
        <taxon>Tracheophyta</taxon>
        <taxon>Spermatophyta</taxon>
        <taxon>Magnoliopsida</taxon>
        <taxon>Liliopsida</taxon>
        <taxon>Poales</taxon>
        <taxon>Poaceae</taxon>
        <taxon>PACMAD clade</taxon>
        <taxon>Panicoideae</taxon>
        <taxon>Andropogonodae</taxon>
        <taxon>Andropogoneae</taxon>
        <taxon>Tripsacinae</taxon>
        <taxon>Zea</taxon>
    </lineage>
</organism>
<reference evidence="3" key="1">
    <citation type="submission" date="2015-12" db="EMBL/GenBank/DDBJ databases">
        <title>Update maize B73 reference genome by single molecule sequencing technologies.</title>
        <authorList>
            <consortium name="Maize Genome Sequencing Project"/>
            <person name="Ware D."/>
        </authorList>
    </citation>
    <scope>NUCLEOTIDE SEQUENCE</scope>
    <source>
        <tissue evidence="3">Seedling</tissue>
    </source>
</reference>
<sequence>MSHPVQMKWQEPFQIRMEAIIIYLEALFMFSEVMLLMIDSFISLLQVYDMSDSQMKLNDFISSPVVEDGQDEFEKGDFIVDDEEEVEGEEEEQKSDDEK</sequence>
<proteinExistence type="predicted"/>
<dbReference type="AlphaFoldDB" id="A0A1D6J8P2"/>
<feature type="transmembrane region" description="Helical" evidence="2">
    <location>
        <begin position="20"/>
        <end position="48"/>
    </location>
</feature>
<dbReference type="SMR" id="A0A1D6J8P2"/>
<gene>
    <name evidence="3" type="ORF">ZEAMMB73_Zm00001d025701</name>
</gene>
<evidence type="ECO:0000256" key="2">
    <source>
        <dbReference type="SAM" id="Phobius"/>
    </source>
</evidence>
<keyword evidence="2" id="KW-1133">Transmembrane helix</keyword>
<keyword evidence="2" id="KW-0472">Membrane</keyword>
<dbReference type="InParanoid" id="A0A1D6J8P2"/>
<feature type="region of interest" description="Disordered" evidence="1">
    <location>
        <begin position="76"/>
        <end position="99"/>
    </location>
</feature>
<protein>
    <submittedName>
        <fullName evidence="3">Uncharacterized protein</fullName>
    </submittedName>
</protein>
<evidence type="ECO:0000313" key="3">
    <source>
        <dbReference type="EMBL" id="AQK44288.1"/>
    </source>
</evidence>
<accession>A0A1D6J8P2</accession>
<dbReference type="EMBL" id="CM000786">
    <property type="protein sequence ID" value="AQK44288.1"/>
    <property type="molecule type" value="Genomic_DNA"/>
</dbReference>